<dbReference type="Proteomes" id="UP000291822">
    <property type="component" value="Unassembled WGS sequence"/>
</dbReference>
<gene>
    <name evidence="2" type="ORF">EZM97_20790</name>
</gene>
<comment type="caution">
    <text evidence="2">The sequence shown here is derived from an EMBL/GenBank/DDBJ whole genome shotgun (WGS) entry which is preliminary data.</text>
</comment>
<keyword evidence="1" id="KW-1133">Transmembrane helix</keyword>
<dbReference type="RefSeq" id="WP_131410046.1">
    <property type="nucleotide sequence ID" value="NZ_SJTG01000002.1"/>
</dbReference>
<feature type="transmembrane region" description="Helical" evidence="1">
    <location>
        <begin position="12"/>
        <end position="36"/>
    </location>
</feature>
<keyword evidence="1" id="KW-0472">Membrane</keyword>
<dbReference type="EMBL" id="SJTG01000002">
    <property type="protein sequence ID" value="TCI11241.1"/>
    <property type="molecule type" value="Genomic_DNA"/>
</dbReference>
<reference evidence="2 3" key="1">
    <citation type="submission" date="2019-02" db="EMBL/GenBank/DDBJ databases">
        <title>Dyella amyloliquefaciens sp. nov., isolated from forest soil.</title>
        <authorList>
            <person name="Gao Z.-H."/>
            <person name="Qiu L.-H."/>
        </authorList>
    </citation>
    <scope>NUCLEOTIDE SEQUENCE [LARGE SCALE GENOMIC DNA]</scope>
    <source>
        <strain evidence="2 3">KACC 12747</strain>
    </source>
</reference>
<dbReference type="AlphaFoldDB" id="A0A4V2NM17"/>
<organism evidence="2 3">
    <name type="scientific">Dyella soli</name>
    <dbReference type="NCBI Taxonomy" id="522319"/>
    <lineage>
        <taxon>Bacteria</taxon>
        <taxon>Pseudomonadati</taxon>
        <taxon>Pseudomonadota</taxon>
        <taxon>Gammaproteobacteria</taxon>
        <taxon>Lysobacterales</taxon>
        <taxon>Rhodanobacteraceae</taxon>
        <taxon>Dyella</taxon>
    </lineage>
</organism>
<sequence>MPYDQSWMGDGLIGGLEAGGIAVVAGFVLLAVFRLVGRAQGWSVGLEIGWAYLLGVVLAGGGDLWNLFYFNYGRLQSLQLLKVKLAQVHDPENLGLRVLCEFIGAALGVFLGWLLFARRRPA</sequence>
<feature type="transmembrane region" description="Helical" evidence="1">
    <location>
        <begin position="94"/>
        <end position="116"/>
    </location>
</feature>
<evidence type="ECO:0000256" key="1">
    <source>
        <dbReference type="SAM" id="Phobius"/>
    </source>
</evidence>
<evidence type="ECO:0000313" key="2">
    <source>
        <dbReference type="EMBL" id="TCI11241.1"/>
    </source>
</evidence>
<evidence type="ECO:0000313" key="3">
    <source>
        <dbReference type="Proteomes" id="UP000291822"/>
    </source>
</evidence>
<keyword evidence="1" id="KW-0812">Transmembrane</keyword>
<name>A0A4V2NM17_9GAMM</name>
<protein>
    <submittedName>
        <fullName evidence="2">Uncharacterized protein</fullName>
    </submittedName>
</protein>
<accession>A0A4V2NM17</accession>
<proteinExistence type="predicted"/>
<feature type="transmembrane region" description="Helical" evidence="1">
    <location>
        <begin position="48"/>
        <end position="68"/>
    </location>
</feature>
<keyword evidence="3" id="KW-1185">Reference proteome</keyword>